<dbReference type="GO" id="GO:0005737">
    <property type="term" value="C:cytoplasm"/>
    <property type="evidence" value="ECO:0007669"/>
    <property type="project" value="UniProtKB-SubCell"/>
</dbReference>
<dbReference type="SMART" id="SM00220">
    <property type="entry name" value="S_TKc"/>
    <property type="match status" value="1"/>
</dbReference>
<dbReference type="InterPro" id="IPR008271">
    <property type="entry name" value="Ser/Thr_kinase_AS"/>
</dbReference>
<name>A0A0M3JYI1_ANISI</name>
<evidence type="ECO:0000256" key="6">
    <source>
        <dbReference type="ARBA" id="ARBA00022741"/>
    </source>
</evidence>
<reference evidence="15" key="1">
    <citation type="submission" date="2017-02" db="UniProtKB">
        <authorList>
            <consortium name="WormBaseParasite"/>
        </authorList>
    </citation>
    <scope>IDENTIFICATION</scope>
</reference>
<dbReference type="PANTHER" id="PTHR22969:SF15">
    <property type="entry name" value="FI05319P"/>
    <property type="match status" value="1"/>
</dbReference>
<dbReference type="WBParaSite" id="ASIM_0001350501-mRNA-1">
    <property type="protein sequence ID" value="ASIM_0001350501-mRNA-1"/>
    <property type="gene ID" value="ASIM_0001350501"/>
</dbReference>
<feature type="binding site" evidence="10">
    <location>
        <position position="47"/>
    </location>
    <ligand>
        <name>ATP</name>
        <dbReference type="ChEBI" id="CHEBI:30616"/>
    </ligand>
</feature>
<keyword evidence="11" id="KW-0175">Coiled coil</keyword>
<dbReference type="EC" id="2.7.11.10" evidence="2"/>
<evidence type="ECO:0000256" key="3">
    <source>
        <dbReference type="ARBA" id="ARBA00022490"/>
    </source>
</evidence>
<keyword evidence="3" id="KW-0963">Cytoplasm</keyword>
<dbReference type="OrthoDB" id="10013850at2759"/>
<evidence type="ECO:0000313" key="13">
    <source>
        <dbReference type="EMBL" id="VDK48485.1"/>
    </source>
</evidence>
<dbReference type="CDD" id="cd14014">
    <property type="entry name" value="STKc_PknB_like"/>
    <property type="match status" value="1"/>
</dbReference>
<sequence>MSMTLSREVETRNYFWNEKSSDVIGRGSFGQVFKARDKETGEFVAVKVSERGDDRTYQKEVEVLRSLDSPYIIKFITQQPVRLYDGLQVLGGTGRSAIVMELAKSNLRDEMNKPENRFGIPLDMLIRLIDNLEKGLSYLHQKKVAHRDVKPANILICDSDSVNGETFKLCDFGGARYVFSETQPLNTICGTPGYLNEFTTANLARRSNAYTYTKDECDLWSVGCTIYEAATGRLPFIPSRGAAEHDEMYNMMLKRPPNVISGYADRSGRYVWSTKLPSEQCFYPESFKRVLSEFLRRLFDNHASTRLTFTKFSAYCKELVRLRRFKLLCPNTATIEDYFDTSNVVQFERFAYYILLVYFDDDMKERFLLSKDVILCIFALPSGTAEAKLTPLVRDLIQQSTQVVIMTLKVSTKPKQFGKEPSIQLDMPKTVPESPITSHAGPSNGSSSYIAFLEASANILLTEKQTSELKEFNASIRSFCHEFCKKLVELNGNLSREVNWAIEYSSAVAIQSSALSLLSHTADERKNIENNIKVACIELTNSKNSVNRIDQHLNELGNEVRALDSIEILKHPSQREKLFTLIRNRRITMGVNRQDVSVERLLDADRRFLLKSLDGAVNLYEKTAYFTTDLLTNHIEIILRKLFDECRDLNRAKNSLKESLQLVHVAQETNERRVEASSSSDSNNSSIMDVHVSTALQCAKNDAVQRKRKAEQEYRETERLIESLSRIQNTEANQQGAGDDHYQSRF</sequence>
<protein>
    <recommendedName>
        <fullName evidence="2">IkappaB kinase</fullName>
        <ecNumber evidence="2">2.7.11.10</ecNumber>
    </recommendedName>
</protein>
<dbReference type="SUPFAM" id="SSF56112">
    <property type="entry name" value="Protein kinase-like (PK-like)"/>
    <property type="match status" value="1"/>
</dbReference>
<dbReference type="InterPro" id="IPR051180">
    <property type="entry name" value="IKK"/>
</dbReference>
<comment type="subcellular location">
    <subcellularLocation>
        <location evidence="1">Cytoplasm</location>
    </subcellularLocation>
</comment>
<dbReference type="AlphaFoldDB" id="A0A0M3JYI1"/>
<dbReference type="GO" id="GO:0008384">
    <property type="term" value="F:IkappaB kinase activity"/>
    <property type="evidence" value="ECO:0007669"/>
    <property type="project" value="UniProtKB-EC"/>
</dbReference>
<evidence type="ECO:0000256" key="7">
    <source>
        <dbReference type="ARBA" id="ARBA00022777"/>
    </source>
</evidence>
<keyword evidence="4" id="KW-0723">Serine/threonine-protein kinase</keyword>
<dbReference type="Gene3D" id="3.30.200.20">
    <property type="entry name" value="Phosphorylase Kinase, domain 1"/>
    <property type="match status" value="1"/>
</dbReference>
<dbReference type="EMBL" id="UYRR01031280">
    <property type="protein sequence ID" value="VDK48485.1"/>
    <property type="molecule type" value="Genomic_DNA"/>
</dbReference>
<dbReference type="PROSITE" id="PS00108">
    <property type="entry name" value="PROTEIN_KINASE_ST"/>
    <property type="match status" value="1"/>
</dbReference>
<proteinExistence type="predicted"/>
<keyword evidence="14" id="KW-1185">Reference proteome</keyword>
<keyword evidence="7" id="KW-0418">Kinase</keyword>
<dbReference type="Proteomes" id="UP000267096">
    <property type="component" value="Unassembled WGS sequence"/>
</dbReference>
<evidence type="ECO:0000313" key="15">
    <source>
        <dbReference type="WBParaSite" id="ASIM_0001350501-mRNA-1"/>
    </source>
</evidence>
<evidence type="ECO:0000256" key="2">
    <source>
        <dbReference type="ARBA" id="ARBA00012442"/>
    </source>
</evidence>
<keyword evidence="8 10" id="KW-0067">ATP-binding</keyword>
<comment type="catalytic activity">
    <reaction evidence="9">
        <text>L-seryl-[I-kappa-B protein] + ATP = O-phospho-L-seryl-[I-kappa-B protein] + ADP + H(+)</text>
        <dbReference type="Rhea" id="RHEA:19073"/>
        <dbReference type="Rhea" id="RHEA-COMP:13698"/>
        <dbReference type="Rhea" id="RHEA-COMP:13699"/>
        <dbReference type="ChEBI" id="CHEBI:15378"/>
        <dbReference type="ChEBI" id="CHEBI:29999"/>
        <dbReference type="ChEBI" id="CHEBI:30616"/>
        <dbReference type="ChEBI" id="CHEBI:83421"/>
        <dbReference type="ChEBI" id="CHEBI:456216"/>
        <dbReference type="EC" id="2.7.11.10"/>
    </reaction>
</comment>
<gene>
    <name evidence="13" type="ORF">ASIM_LOCUS12933</name>
</gene>
<reference evidence="13 14" key="2">
    <citation type="submission" date="2018-11" db="EMBL/GenBank/DDBJ databases">
        <authorList>
            <consortium name="Pathogen Informatics"/>
        </authorList>
    </citation>
    <scope>NUCLEOTIDE SEQUENCE [LARGE SCALE GENOMIC DNA]</scope>
</reference>
<dbReference type="PROSITE" id="PS50011">
    <property type="entry name" value="PROTEIN_KINASE_DOM"/>
    <property type="match status" value="1"/>
</dbReference>
<accession>A0A0M3JYI1</accession>
<dbReference type="InterPro" id="IPR011009">
    <property type="entry name" value="Kinase-like_dom_sf"/>
</dbReference>
<dbReference type="PROSITE" id="PS00107">
    <property type="entry name" value="PROTEIN_KINASE_ATP"/>
    <property type="match status" value="1"/>
</dbReference>
<organism evidence="15">
    <name type="scientific">Anisakis simplex</name>
    <name type="common">Herring worm</name>
    <dbReference type="NCBI Taxonomy" id="6269"/>
    <lineage>
        <taxon>Eukaryota</taxon>
        <taxon>Metazoa</taxon>
        <taxon>Ecdysozoa</taxon>
        <taxon>Nematoda</taxon>
        <taxon>Chromadorea</taxon>
        <taxon>Rhabditida</taxon>
        <taxon>Spirurina</taxon>
        <taxon>Ascaridomorpha</taxon>
        <taxon>Ascaridoidea</taxon>
        <taxon>Anisakidae</taxon>
        <taxon>Anisakis</taxon>
        <taxon>Anisakis simplex complex</taxon>
    </lineage>
</organism>
<feature type="coiled-coil region" evidence="11">
    <location>
        <begin position="700"/>
        <end position="727"/>
    </location>
</feature>
<evidence type="ECO:0000259" key="12">
    <source>
        <dbReference type="PROSITE" id="PS50011"/>
    </source>
</evidence>
<keyword evidence="6 10" id="KW-0547">Nucleotide-binding</keyword>
<evidence type="ECO:0000256" key="4">
    <source>
        <dbReference type="ARBA" id="ARBA00022527"/>
    </source>
</evidence>
<evidence type="ECO:0000256" key="11">
    <source>
        <dbReference type="SAM" id="Coils"/>
    </source>
</evidence>
<dbReference type="InterPro" id="IPR000719">
    <property type="entry name" value="Prot_kinase_dom"/>
</dbReference>
<evidence type="ECO:0000256" key="8">
    <source>
        <dbReference type="ARBA" id="ARBA00022840"/>
    </source>
</evidence>
<evidence type="ECO:0000256" key="5">
    <source>
        <dbReference type="ARBA" id="ARBA00022679"/>
    </source>
</evidence>
<evidence type="ECO:0000313" key="14">
    <source>
        <dbReference type="Proteomes" id="UP000267096"/>
    </source>
</evidence>
<feature type="domain" description="Protein kinase" evidence="12">
    <location>
        <begin position="18"/>
        <end position="320"/>
    </location>
</feature>
<evidence type="ECO:0000256" key="1">
    <source>
        <dbReference type="ARBA" id="ARBA00004496"/>
    </source>
</evidence>
<dbReference type="GO" id="GO:0005524">
    <property type="term" value="F:ATP binding"/>
    <property type="evidence" value="ECO:0007669"/>
    <property type="project" value="UniProtKB-UniRule"/>
</dbReference>
<dbReference type="Pfam" id="PF00069">
    <property type="entry name" value="Pkinase"/>
    <property type="match status" value="1"/>
</dbReference>
<evidence type="ECO:0000256" key="10">
    <source>
        <dbReference type="PROSITE-ProRule" id="PRU10141"/>
    </source>
</evidence>
<dbReference type="PANTHER" id="PTHR22969">
    <property type="entry name" value="IKB KINASE"/>
    <property type="match status" value="1"/>
</dbReference>
<dbReference type="Gene3D" id="1.10.510.10">
    <property type="entry name" value="Transferase(Phosphotransferase) domain 1"/>
    <property type="match status" value="1"/>
</dbReference>
<evidence type="ECO:0000256" key="9">
    <source>
        <dbReference type="ARBA" id="ARBA00048789"/>
    </source>
</evidence>
<dbReference type="InterPro" id="IPR017441">
    <property type="entry name" value="Protein_kinase_ATP_BS"/>
</dbReference>
<keyword evidence="5" id="KW-0808">Transferase</keyword>